<feature type="domain" description="Integrase catalytic" evidence="2">
    <location>
        <begin position="234"/>
        <end position="437"/>
    </location>
</feature>
<dbReference type="SUPFAM" id="SSF53098">
    <property type="entry name" value="Ribonuclease H-like"/>
    <property type="match status" value="1"/>
</dbReference>
<reference evidence="4 6" key="1">
    <citation type="submission" date="2017-10" db="EMBL/GenBank/DDBJ databases">
        <title>Genomics of the genus Arcobacter.</title>
        <authorList>
            <person name="Perez-Cataluna A."/>
            <person name="Figueras M.J."/>
        </authorList>
    </citation>
    <scope>NUCLEOTIDE SEQUENCE [LARGE SCALE GENOMIC DNA]</scope>
    <source>
        <strain evidence="4 6">LMG 25534</strain>
    </source>
</reference>
<name>A0AAD0QJB8_9BACT</name>
<dbReference type="EMBL" id="PDKD01000014">
    <property type="protein sequence ID" value="RXJ89998.1"/>
    <property type="molecule type" value="Genomic_DNA"/>
</dbReference>
<dbReference type="InterPro" id="IPR015378">
    <property type="entry name" value="Transposase-like_Mu_C"/>
</dbReference>
<dbReference type="GO" id="GO:0015074">
    <property type="term" value="P:DNA integration"/>
    <property type="evidence" value="ECO:0007669"/>
    <property type="project" value="InterPro"/>
</dbReference>
<dbReference type="InterPro" id="IPR012337">
    <property type="entry name" value="RNaseH-like_sf"/>
</dbReference>
<evidence type="ECO:0000313" key="4">
    <source>
        <dbReference type="EMBL" id="RXJ89998.1"/>
    </source>
</evidence>
<dbReference type="EMBL" id="CP031367">
    <property type="protein sequence ID" value="AXK48471.1"/>
    <property type="molecule type" value="Genomic_DNA"/>
</dbReference>
<dbReference type="KEGG" id="atp:ATR_0601"/>
<organism evidence="3 5">
    <name type="scientific">Aliarcobacter trophiarum LMG 25534</name>
    <dbReference type="NCBI Taxonomy" id="1032241"/>
    <lineage>
        <taxon>Bacteria</taxon>
        <taxon>Pseudomonadati</taxon>
        <taxon>Campylobacterota</taxon>
        <taxon>Epsilonproteobacteria</taxon>
        <taxon>Campylobacterales</taxon>
        <taxon>Arcobacteraceae</taxon>
        <taxon>Aliarcobacter</taxon>
    </lineage>
</organism>
<evidence type="ECO:0000313" key="3">
    <source>
        <dbReference type="EMBL" id="AXK48471.1"/>
    </source>
</evidence>
<dbReference type="Proteomes" id="UP000289132">
    <property type="component" value="Unassembled WGS sequence"/>
</dbReference>
<dbReference type="RefSeq" id="WP_115428005.1">
    <property type="nucleotide sequence ID" value="NZ_CP031367.1"/>
</dbReference>
<accession>A0AAD0QJB8</accession>
<dbReference type="GO" id="GO:0003676">
    <property type="term" value="F:nucleic acid binding"/>
    <property type="evidence" value="ECO:0007669"/>
    <property type="project" value="InterPro"/>
</dbReference>
<dbReference type="Gene3D" id="3.30.420.10">
    <property type="entry name" value="Ribonuclease H-like superfamily/Ribonuclease H"/>
    <property type="match status" value="1"/>
</dbReference>
<dbReference type="Pfam" id="PF09299">
    <property type="entry name" value="Mu-transpos_C"/>
    <property type="match status" value="1"/>
</dbReference>
<reference evidence="3 5" key="2">
    <citation type="submission" date="2018-07" db="EMBL/GenBank/DDBJ databases">
        <title>Complete genome of the Arcobacter trophiarum type strain LMG 25534.</title>
        <authorList>
            <person name="Miller W.G."/>
            <person name="Yee E."/>
        </authorList>
    </citation>
    <scope>NUCLEOTIDE SEQUENCE [LARGE SCALE GENOMIC DNA]</scope>
    <source>
        <strain evidence="3 5">LMG 25534</strain>
    </source>
</reference>
<proteinExistence type="predicted"/>
<dbReference type="InterPro" id="IPR001584">
    <property type="entry name" value="Integrase_cat-core"/>
</dbReference>
<feature type="region of interest" description="Disordered" evidence="1">
    <location>
        <begin position="572"/>
        <end position="595"/>
    </location>
</feature>
<dbReference type="InterPro" id="IPR036397">
    <property type="entry name" value="RNaseH_sf"/>
</dbReference>
<gene>
    <name evidence="3" type="ORF">ATR_0601</name>
    <name evidence="4" type="ORF">CRU87_07920</name>
</gene>
<feature type="compositionally biased region" description="Basic and acidic residues" evidence="1">
    <location>
        <begin position="583"/>
        <end position="595"/>
    </location>
</feature>
<dbReference type="PROSITE" id="PS50994">
    <property type="entry name" value="INTEGRASE"/>
    <property type="match status" value="1"/>
</dbReference>
<protein>
    <submittedName>
        <fullName evidence="3">Integrase (Rve domain)</fullName>
    </submittedName>
    <submittedName>
        <fullName evidence="4">Transposase</fullName>
    </submittedName>
</protein>
<evidence type="ECO:0000256" key="1">
    <source>
        <dbReference type="SAM" id="MobiDB-lite"/>
    </source>
</evidence>
<dbReference type="AlphaFoldDB" id="A0AAD0QJB8"/>
<evidence type="ECO:0000259" key="2">
    <source>
        <dbReference type="PROSITE" id="PS50994"/>
    </source>
</evidence>
<sequence length="631" mass="73125">MLNKETSIKLDRSRIDIKPNSYVQYKKSVYKITQILNFDEVVGTNTKTKKAELLPIKDLSSIESDKNINAESISKDINNIEDEEYLEAQRRYKAILPLLEKKLSRQEAVQYSKNLGIHFTTLYRWQEKYKSTGTILGLISNKVGVRKGSKRLDSEIEIIIRKIIENYYLTIQKPSIQSVVNKVLSECKRLNIVAPHSNTIRNRINEVSEYEKLLKHGSRGLAKTKYEPAPNKFEADYPLQLIEIDHTPCDIILVDDEHRLPIGRPWITLAIDIYSRMIVGYYLSMNAPSVTSVGMCVSNAILPKDLLLSKFDINSNWNVWGYPETIHVDNGADFRADAVKRAGLAHGINIEFRPVGRANFGGHIERVIGTLMHEIHNLPGTTFSNIKQRGEYNSDANASMTFSEFEKWILTFITKIYHKRIHSSLSLSPEQQWEEGLFADESGIGFIQKPSNNSSIILDFLPIYERTIQKNGVNIEGLNYYDHVLRTKINQMENGKKKQFIFKRDPRDISYIWFYEETTQEYFKINVANQNMPSMTAWEFDLIKTELKNKGLKRVNQDAILEAREELHKQIEQSVKSSKKARRDSQRLKNKNIELKEQEQRINQNTSINIKQTENNFSKNESFWEDDIPDF</sequence>
<keyword evidence="6" id="KW-1185">Reference proteome</keyword>
<dbReference type="Proteomes" id="UP000254504">
    <property type="component" value="Chromosome"/>
</dbReference>
<evidence type="ECO:0000313" key="6">
    <source>
        <dbReference type="Proteomes" id="UP000289132"/>
    </source>
</evidence>
<evidence type="ECO:0000313" key="5">
    <source>
        <dbReference type="Proteomes" id="UP000254504"/>
    </source>
</evidence>